<dbReference type="AlphaFoldDB" id="A0A1D2QR41"/>
<comment type="similarity">
    <text evidence="2">Belongs to the class-IV pyridoxal-phosphate-dependent aminotransferase family.</text>
</comment>
<evidence type="ECO:0000256" key="5">
    <source>
        <dbReference type="ARBA" id="ARBA00022898"/>
    </source>
</evidence>
<dbReference type="STRING" id="62101.AB835_05600"/>
<sequence length="171" mass="19312">MPSPDKSLFYRALKLVSEIEEQWNKPFCSSILYLRPIVFGSRGHIIPMPSNAYEFIVLCAPFIRPYKEEGQNLLVEMHYGRTAPNGVGVAKTAANYSHTHLPNSLINKDQYDAILWLDAATHTYIEETSIANIFVETDDGVFTPNLNGNILAAYSTEDDHRQRLNMIAFSS</sequence>
<comment type="cofactor">
    <cofactor evidence="1">
        <name>pyridoxal 5'-phosphate</name>
        <dbReference type="ChEBI" id="CHEBI:597326"/>
    </cofactor>
</comment>
<comment type="caution">
    <text evidence="6">The sequence shown here is derived from an EMBL/GenBank/DDBJ whole genome shotgun (WGS) entry which is preliminary data.</text>
</comment>
<dbReference type="Gene3D" id="3.20.10.10">
    <property type="entry name" value="D-amino Acid Aminotransferase, subunit A, domain 2"/>
    <property type="match status" value="1"/>
</dbReference>
<dbReference type="Proteomes" id="UP000242502">
    <property type="component" value="Unassembled WGS sequence"/>
</dbReference>
<dbReference type="SUPFAM" id="SSF56752">
    <property type="entry name" value="D-aminoacid aminotransferase-like PLP-dependent enzymes"/>
    <property type="match status" value="1"/>
</dbReference>
<keyword evidence="3" id="KW-0032">Aminotransferase</keyword>
<evidence type="ECO:0008006" key="8">
    <source>
        <dbReference type="Google" id="ProtNLM"/>
    </source>
</evidence>
<evidence type="ECO:0000313" key="6">
    <source>
        <dbReference type="EMBL" id="ODS24000.1"/>
    </source>
</evidence>
<evidence type="ECO:0000313" key="7">
    <source>
        <dbReference type="Proteomes" id="UP000242502"/>
    </source>
</evidence>
<reference evidence="6 7" key="1">
    <citation type="journal article" date="2016" name="Appl. Environ. Microbiol.">
        <title>Lack of Overt Genome Reduction in the Bryostatin-Producing Bryozoan Symbiont "Candidatus Endobugula sertula".</title>
        <authorList>
            <person name="Miller I.J."/>
            <person name="Vanee N."/>
            <person name="Fong S.S."/>
            <person name="Lim-Fong G.E."/>
            <person name="Kwan J.C."/>
        </authorList>
    </citation>
    <scope>NUCLEOTIDE SEQUENCE [LARGE SCALE GENOMIC DNA]</scope>
    <source>
        <strain evidence="6">AB1-4</strain>
    </source>
</reference>
<organism evidence="6 7">
    <name type="scientific">Candidatus Endobugula sertula</name>
    <name type="common">Bugula neritina bacterial symbiont</name>
    <dbReference type="NCBI Taxonomy" id="62101"/>
    <lineage>
        <taxon>Bacteria</taxon>
        <taxon>Pseudomonadati</taxon>
        <taxon>Pseudomonadota</taxon>
        <taxon>Gammaproteobacteria</taxon>
        <taxon>Cellvibrionales</taxon>
        <taxon>Cellvibrionaceae</taxon>
        <taxon>Candidatus Endobugula</taxon>
    </lineage>
</organism>
<dbReference type="InterPro" id="IPR043131">
    <property type="entry name" value="BCAT-like_N"/>
</dbReference>
<dbReference type="EMBL" id="MDLC01000015">
    <property type="protein sequence ID" value="ODS24000.1"/>
    <property type="molecule type" value="Genomic_DNA"/>
</dbReference>
<evidence type="ECO:0000256" key="3">
    <source>
        <dbReference type="ARBA" id="ARBA00022576"/>
    </source>
</evidence>
<proteinExistence type="inferred from homology"/>
<dbReference type="Pfam" id="PF01063">
    <property type="entry name" value="Aminotran_4"/>
    <property type="match status" value="1"/>
</dbReference>
<evidence type="ECO:0000256" key="2">
    <source>
        <dbReference type="ARBA" id="ARBA00009320"/>
    </source>
</evidence>
<dbReference type="InterPro" id="IPR005786">
    <property type="entry name" value="B_amino_transII"/>
</dbReference>
<evidence type="ECO:0000256" key="4">
    <source>
        <dbReference type="ARBA" id="ARBA00022679"/>
    </source>
</evidence>
<dbReference type="PANTHER" id="PTHR42825">
    <property type="entry name" value="AMINO ACID AMINOTRANSFERASE"/>
    <property type="match status" value="1"/>
</dbReference>
<dbReference type="InterPro" id="IPR036038">
    <property type="entry name" value="Aminotransferase-like"/>
</dbReference>
<dbReference type="InterPro" id="IPR043132">
    <property type="entry name" value="BCAT-like_C"/>
</dbReference>
<accession>A0A1D2QR41</accession>
<protein>
    <recommendedName>
        <fullName evidence="8">Branched-chain amino acid aminotransferase</fullName>
    </recommendedName>
</protein>
<dbReference type="InterPro" id="IPR001544">
    <property type="entry name" value="Aminotrans_IV"/>
</dbReference>
<name>A0A1D2QR41_9GAMM</name>
<dbReference type="GO" id="GO:0004084">
    <property type="term" value="F:branched-chain-amino-acid transaminase activity"/>
    <property type="evidence" value="ECO:0007669"/>
    <property type="project" value="InterPro"/>
</dbReference>
<keyword evidence="4" id="KW-0808">Transferase</keyword>
<dbReference type="Gene3D" id="3.30.470.10">
    <property type="match status" value="1"/>
</dbReference>
<keyword evidence="5" id="KW-0663">Pyridoxal phosphate</keyword>
<dbReference type="GO" id="GO:0009081">
    <property type="term" value="P:branched-chain amino acid metabolic process"/>
    <property type="evidence" value="ECO:0007669"/>
    <property type="project" value="InterPro"/>
</dbReference>
<dbReference type="PANTHER" id="PTHR42825:SF2">
    <property type="entry name" value="BRANCHED-CHAIN-AMINO-ACID AMINOTRANSFERASE 3, CHLOROPLASTIC-RELATED"/>
    <property type="match status" value="1"/>
</dbReference>
<evidence type="ECO:0000256" key="1">
    <source>
        <dbReference type="ARBA" id="ARBA00001933"/>
    </source>
</evidence>
<gene>
    <name evidence="6" type="ORF">AB835_05600</name>
</gene>